<accession>A0A8M1KSB7</accession>
<keyword evidence="4" id="KW-0963">Cytoplasm</keyword>
<feature type="coiled-coil region" evidence="14">
    <location>
        <begin position="265"/>
        <end position="338"/>
    </location>
</feature>
<sequence length="366" mass="42876">MASTKSEATPRDLDKEKDKGGIVGLNDKFVELIDKVRGLHDQNKVLGTRLNILLEQEPYKAKIDETVEELKNNLTRQMDRLALDHEKLQQELVRAEDEVERSREKYEKEVEKKTEVENDFVINKKVCELYHTCNLVTHMRFFSIPLMQMFWESIFIVTLLGLQIVDDGYLQKVKLELELEELLSELEFLKKGYEEEMKELESLVQNATVVLEMEKPPELDMKDILDQVKAQYEDMAAQAREDTEYRNKQKVEDMMQEAGKREQGVKDQKNEIAELIRQIQRLKTELEILTKQKLNMVNDISDCEERGEMASQEAQEKIAQLEAALKKAKEQMACQFREYHQVLNVKLALDIEIATYKKLLEGEEMR</sequence>
<feature type="coiled-coil region" evidence="14">
    <location>
        <begin position="172"/>
        <end position="210"/>
    </location>
</feature>
<evidence type="ECO:0000313" key="16">
    <source>
        <dbReference type="Proteomes" id="UP000515152"/>
    </source>
</evidence>
<dbReference type="PANTHER" id="PTHR45616">
    <property type="entry name" value="GATA-TYPE DOMAIN-CONTAINING PROTEIN"/>
    <property type="match status" value="1"/>
</dbReference>
<dbReference type="KEGG" id="char:105907904"/>
<dbReference type="SMART" id="SM01391">
    <property type="entry name" value="Filament"/>
    <property type="match status" value="1"/>
</dbReference>
<evidence type="ECO:0000259" key="15">
    <source>
        <dbReference type="PROSITE" id="PS51842"/>
    </source>
</evidence>
<dbReference type="GeneID" id="105907904"/>
<keyword evidence="16" id="KW-1185">Reference proteome</keyword>
<evidence type="ECO:0000256" key="14">
    <source>
        <dbReference type="SAM" id="Coils"/>
    </source>
</evidence>
<dbReference type="Proteomes" id="UP000515152">
    <property type="component" value="Chromosome 2"/>
</dbReference>
<evidence type="ECO:0000256" key="4">
    <source>
        <dbReference type="ARBA" id="ARBA00022490"/>
    </source>
</evidence>
<dbReference type="GO" id="GO:0005882">
    <property type="term" value="C:intermediate filament"/>
    <property type="evidence" value="ECO:0007669"/>
    <property type="project" value="UniProtKB-KW"/>
</dbReference>
<gene>
    <name evidence="17" type="primary">LOC105907904</name>
</gene>
<dbReference type="GO" id="GO:0016363">
    <property type="term" value="C:nuclear matrix"/>
    <property type="evidence" value="ECO:0007669"/>
    <property type="project" value="UniProtKB-SubCell"/>
</dbReference>
<dbReference type="AlphaFoldDB" id="A0A8M1KSB7"/>
<evidence type="ECO:0000256" key="12">
    <source>
        <dbReference type="ARBA" id="ARBA00042964"/>
    </source>
</evidence>
<feature type="coiled-coil region" evidence="14">
    <location>
        <begin position="60"/>
        <end position="119"/>
    </location>
</feature>
<dbReference type="PANTHER" id="PTHR45616:SF26">
    <property type="entry name" value="KERATIN, TYPE II CYTOSKELETAL 8"/>
    <property type="match status" value="1"/>
</dbReference>
<organism evidence="16 17">
    <name type="scientific">Clupea harengus</name>
    <name type="common">Atlantic herring</name>
    <dbReference type="NCBI Taxonomy" id="7950"/>
    <lineage>
        <taxon>Eukaryota</taxon>
        <taxon>Metazoa</taxon>
        <taxon>Chordata</taxon>
        <taxon>Craniata</taxon>
        <taxon>Vertebrata</taxon>
        <taxon>Euteleostomi</taxon>
        <taxon>Actinopterygii</taxon>
        <taxon>Neopterygii</taxon>
        <taxon>Teleostei</taxon>
        <taxon>Clupei</taxon>
        <taxon>Clupeiformes</taxon>
        <taxon>Clupeoidei</taxon>
        <taxon>Clupeidae</taxon>
        <taxon>Clupea</taxon>
    </lineage>
</organism>
<protein>
    <recommendedName>
        <fullName evidence="10">Keratin, type II cytoskeletal 8</fullName>
    </recommendedName>
    <alternativeName>
        <fullName evidence="12">Cytokeratin-8</fullName>
    </alternativeName>
    <alternativeName>
        <fullName evidence="11">Keratin-8</fullName>
    </alternativeName>
</protein>
<evidence type="ECO:0000256" key="7">
    <source>
        <dbReference type="ARBA" id="ARBA00023054"/>
    </source>
</evidence>
<evidence type="ECO:0000256" key="1">
    <source>
        <dbReference type="ARBA" id="ARBA00004109"/>
    </source>
</evidence>
<dbReference type="Pfam" id="PF00038">
    <property type="entry name" value="Filament"/>
    <property type="match status" value="1"/>
</dbReference>
<keyword evidence="6 13" id="KW-0403">Intermediate filament</keyword>
<comment type="function">
    <text evidence="9">Together with KRT19, helps to link the contractile apparatus to dystrophin at the costameres of striated muscle.</text>
</comment>
<dbReference type="PROSITE" id="PS51842">
    <property type="entry name" value="IF_ROD_2"/>
    <property type="match status" value="1"/>
</dbReference>
<evidence type="ECO:0000313" key="17">
    <source>
        <dbReference type="RefSeq" id="XP_042565318.1"/>
    </source>
</evidence>
<comment type="similarity">
    <text evidence="13">Belongs to the intermediate filament family.</text>
</comment>
<comment type="subcellular location">
    <subcellularLocation>
        <location evidence="2">Cytoplasm</location>
    </subcellularLocation>
    <subcellularLocation>
        <location evidence="1">Nucleus matrix</location>
    </subcellularLocation>
    <subcellularLocation>
        <location evidence="3">Nucleus</location>
        <location evidence="3">Nucleoplasm</location>
    </subcellularLocation>
</comment>
<dbReference type="PROSITE" id="PS00226">
    <property type="entry name" value="IF_ROD_1"/>
    <property type="match status" value="1"/>
</dbReference>
<dbReference type="InterPro" id="IPR018039">
    <property type="entry name" value="IF_conserved"/>
</dbReference>
<keyword evidence="5" id="KW-0416">Keratin</keyword>
<proteinExistence type="inferred from homology"/>
<evidence type="ECO:0000256" key="8">
    <source>
        <dbReference type="ARBA" id="ARBA00023242"/>
    </source>
</evidence>
<evidence type="ECO:0000256" key="13">
    <source>
        <dbReference type="RuleBase" id="RU000685"/>
    </source>
</evidence>
<dbReference type="OrthoDB" id="2441647at2759"/>
<evidence type="ECO:0000256" key="2">
    <source>
        <dbReference type="ARBA" id="ARBA00004496"/>
    </source>
</evidence>
<evidence type="ECO:0000256" key="5">
    <source>
        <dbReference type="ARBA" id="ARBA00022744"/>
    </source>
</evidence>
<evidence type="ECO:0000256" key="10">
    <source>
        <dbReference type="ARBA" id="ARBA00039429"/>
    </source>
</evidence>
<dbReference type="InterPro" id="IPR039008">
    <property type="entry name" value="IF_rod_dom"/>
</dbReference>
<evidence type="ECO:0000256" key="9">
    <source>
        <dbReference type="ARBA" id="ARBA00037766"/>
    </source>
</evidence>
<name>A0A8M1KSB7_CLUHA</name>
<evidence type="ECO:0000256" key="11">
    <source>
        <dbReference type="ARBA" id="ARBA00042886"/>
    </source>
</evidence>
<dbReference type="GO" id="GO:0005737">
    <property type="term" value="C:cytoplasm"/>
    <property type="evidence" value="ECO:0007669"/>
    <property type="project" value="UniProtKB-SubCell"/>
</dbReference>
<evidence type="ECO:0000256" key="3">
    <source>
        <dbReference type="ARBA" id="ARBA00004642"/>
    </source>
</evidence>
<keyword evidence="8" id="KW-0539">Nucleus</keyword>
<reference evidence="17" key="1">
    <citation type="submission" date="2025-08" db="UniProtKB">
        <authorList>
            <consortium name="RefSeq"/>
        </authorList>
    </citation>
    <scope>IDENTIFICATION</scope>
</reference>
<dbReference type="GO" id="GO:0005654">
    <property type="term" value="C:nucleoplasm"/>
    <property type="evidence" value="ECO:0007669"/>
    <property type="project" value="UniProtKB-SubCell"/>
</dbReference>
<feature type="domain" description="IF rod" evidence="15">
    <location>
        <begin position="18"/>
        <end position="366"/>
    </location>
</feature>
<evidence type="ECO:0000256" key="6">
    <source>
        <dbReference type="ARBA" id="ARBA00022754"/>
    </source>
</evidence>
<keyword evidence="7 14" id="KW-0175">Coiled coil</keyword>
<dbReference type="RefSeq" id="XP_042565318.1">
    <property type="nucleotide sequence ID" value="XM_042709384.1"/>
</dbReference>